<dbReference type="SUPFAM" id="SSF56176">
    <property type="entry name" value="FAD-binding/transporter-associated domain-like"/>
    <property type="match status" value="1"/>
</dbReference>
<organism evidence="8 9">
    <name type="scientific">Amanita muscaria (strain Koide BX008)</name>
    <dbReference type="NCBI Taxonomy" id="946122"/>
    <lineage>
        <taxon>Eukaryota</taxon>
        <taxon>Fungi</taxon>
        <taxon>Dikarya</taxon>
        <taxon>Basidiomycota</taxon>
        <taxon>Agaricomycotina</taxon>
        <taxon>Agaricomycetes</taxon>
        <taxon>Agaricomycetidae</taxon>
        <taxon>Agaricales</taxon>
        <taxon>Pluteineae</taxon>
        <taxon>Amanitaceae</taxon>
        <taxon>Amanita</taxon>
    </lineage>
</organism>
<evidence type="ECO:0000256" key="6">
    <source>
        <dbReference type="SAM" id="SignalP"/>
    </source>
</evidence>
<dbReference type="EMBL" id="KN818287">
    <property type="protein sequence ID" value="KIL61195.1"/>
    <property type="molecule type" value="Genomic_DNA"/>
</dbReference>
<evidence type="ECO:0000256" key="2">
    <source>
        <dbReference type="ARBA" id="ARBA00005466"/>
    </source>
</evidence>
<dbReference type="Gene3D" id="3.30.465.10">
    <property type="match status" value="1"/>
</dbReference>
<keyword evidence="4" id="KW-0274">FAD</keyword>
<dbReference type="InterPro" id="IPR016166">
    <property type="entry name" value="FAD-bd_PCMH"/>
</dbReference>
<keyword evidence="9" id="KW-1185">Reference proteome</keyword>
<dbReference type="PANTHER" id="PTHR42973:SF39">
    <property type="entry name" value="FAD-BINDING PCMH-TYPE DOMAIN-CONTAINING PROTEIN"/>
    <property type="match status" value="1"/>
</dbReference>
<keyword evidence="6" id="KW-0732">Signal</keyword>
<dbReference type="PROSITE" id="PS51387">
    <property type="entry name" value="FAD_PCMH"/>
    <property type="match status" value="1"/>
</dbReference>
<gene>
    <name evidence="8" type="ORF">M378DRAFT_82763</name>
</gene>
<dbReference type="Gene3D" id="3.40.462.20">
    <property type="match status" value="1"/>
</dbReference>
<evidence type="ECO:0000256" key="4">
    <source>
        <dbReference type="ARBA" id="ARBA00022827"/>
    </source>
</evidence>
<feature type="chain" id="PRO_5002155619" evidence="6">
    <location>
        <begin position="21"/>
        <end position="506"/>
    </location>
</feature>
<feature type="signal peptide" evidence="6">
    <location>
        <begin position="1"/>
        <end position="20"/>
    </location>
</feature>
<feature type="domain" description="FAD-binding PCMH-type" evidence="7">
    <location>
        <begin position="52"/>
        <end position="224"/>
    </location>
</feature>
<evidence type="ECO:0000313" key="9">
    <source>
        <dbReference type="Proteomes" id="UP000054549"/>
    </source>
</evidence>
<dbReference type="Pfam" id="PF01565">
    <property type="entry name" value="FAD_binding_4"/>
    <property type="match status" value="1"/>
</dbReference>
<evidence type="ECO:0000256" key="3">
    <source>
        <dbReference type="ARBA" id="ARBA00022630"/>
    </source>
</evidence>
<dbReference type="InterPro" id="IPR006094">
    <property type="entry name" value="Oxid_FAD_bind_N"/>
</dbReference>
<evidence type="ECO:0000313" key="8">
    <source>
        <dbReference type="EMBL" id="KIL61195.1"/>
    </source>
</evidence>
<protein>
    <submittedName>
        <fullName evidence="8">Glucooligosaccharide oxidase</fullName>
    </submittedName>
</protein>
<dbReference type="HOGENOM" id="CLU_018354_10_1_1"/>
<evidence type="ECO:0000259" key="7">
    <source>
        <dbReference type="PROSITE" id="PS51387"/>
    </source>
</evidence>
<dbReference type="Pfam" id="PF08031">
    <property type="entry name" value="BBE"/>
    <property type="match status" value="1"/>
</dbReference>
<dbReference type="Proteomes" id="UP000054549">
    <property type="component" value="Unassembled WGS sequence"/>
</dbReference>
<dbReference type="STRING" id="946122.A0A0C2SDS1"/>
<dbReference type="GO" id="GO:0016491">
    <property type="term" value="F:oxidoreductase activity"/>
    <property type="evidence" value="ECO:0007669"/>
    <property type="project" value="UniProtKB-KW"/>
</dbReference>
<dbReference type="AlphaFoldDB" id="A0A0C2SDS1"/>
<dbReference type="PANTHER" id="PTHR42973">
    <property type="entry name" value="BINDING OXIDOREDUCTASE, PUTATIVE (AFU_ORTHOLOGUE AFUA_1G17690)-RELATED"/>
    <property type="match status" value="1"/>
</dbReference>
<comment type="similarity">
    <text evidence="2">Belongs to the oxygen-dependent FAD-linked oxidoreductase family.</text>
</comment>
<reference evidence="8 9" key="1">
    <citation type="submission" date="2014-04" db="EMBL/GenBank/DDBJ databases">
        <title>Evolutionary Origins and Diversification of the Mycorrhizal Mutualists.</title>
        <authorList>
            <consortium name="DOE Joint Genome Institute"/>
            <consortium name="Mycorrhizal Genomics Consortium"/>
            <person name="Kohler A."/>
            <person name="Kuo A."/>
            <person name="Nagy L.G."/>
            <person name="Floudas D."/>
            <person name="Copeland A."/>
            <person name="Barry K.W."/>
            <person name="Cichocki N."/>
            <person name="Veneault-Fourrey C."/>
            <person name="LaButti K."/>
            <person name="Lindquist E.A."/>
            <person name="Lipzen A."/>
            <person name="Lundell T."/>
            <person name="Morin E."/>
            <person name="Murat C."/>
            <person name="Riley R."/>
            <person name="Ohm R."/>
            <person name="Sun H."/>
            <person name="Tunlid A."/>
            <person name="Henrissat B."/>
            <person name="Grigoriev I.V."/>
            <person name="Hibbett D.S."/>
            <person name="Martin F."/>
        </authorList>
    </citation>
    <scope>NUCLEOTIDE SEQUENCE [LARGE SCALE GENOMIC DNA]</scope>
    <source>
        <strain evidence="8 9">Koide BX008</strain>
    </source>
</reference>
<proteinExistence type="inferred from homology"/>
<keyword evidence="5" id="KW-0560">Oxidoreductase</keyword>
<comment type="cofactor">
    <cofactor evidence="1">
        <name>FAD</name>
        <dbReference type="ChEBI" id="CHEBI:57692"/>
    </cofactor>
</comment>
<dbReference type="OrthoDB" id="407275at2759"/>
<evidence type="ECO:0000256" key="5">
    <source>
        <dbReference type="ARBA" id="ARBA00023002"/>
    </source>
</evidence>
<dbReference type="PROSITE" id="PS00862">
    <property type="entry name" value="OX2_COVAL_FAD"/>
    <property type="match status" value="1"/>
</dbReference>
<evidence type="ECO:0000256" key="1">
    <source>
        <dbReference type="ARBA" id="ARBA00001974"/>
    </source>
</evidence>
<sequence>MLKTIAAVVFICSQAFLVRADLKSELTALGVGAVFPGDSVYTSDAKPYNLRFDFKPAAITFPNTPADVSQIVQIAGKYAHKVAPRGGGHSYISNGVGGMDNSIIADMSHFKSIVVHTNNDTATIETGNRLGDIALALFQYGRGMPHGACPYVGIGGHANFGGFGFISRSWGLTLDVVEAIDLVLANGTITTVSATQNPDLYWAMRGSGSSFGITTAIHVRTFSAPASGIIALDTWYLNLEQAVRALSSFQDFAHNTVTLPSYFGGEFVVNAGPSPGLLSITFFSGFWGPPNQYNSTLAPWKNSMPFPPNTTSYSQGNYIESLSARFGGAPLDTSLGPDNTDTFYVKSLIVPQVTISDEGAQVGISDKAWRALFQYLINEQPNLPVDWFIEVELWGGQNSAINAVPQASTAFAYRDLLWTLQMYSYTPNHQPPYPDAGFAFNDGMANSIIHNMPNGWNYGAYTNYVDNRLDDWQRLYYANHYPALQALKSRYDPSDTFSFPTSIELL</sequence>
<dbReference type="InterPro" id="IPR050416">
    <property type="entry name" value="FAD-linked_Oxidoreductase"/>
</dbReference>
<dbReference type="InterPro" id="IPR006093">
    <property type="entry name" value="Oxy_OxRdtase_FAD_BS"/>
</dbReference>
<dbReference type="InterPro" id="IPR036318">
    <property type="entry name" value="FAD-bd_PCMH-like_sf"/>
</dbReference>
<dbReference type="GO" id="GO:0071949">
    <property type="term" value="F:FAD binding"/>
    <property type="evidence" value="ECO:0007669"/>
    <property type="project" value="InterPro"/>
</dbReference>
<dbReference type="InterPro" id="IPR012951">
    <property type="entry name" value="BBE"/>
</dbReference>
<dbReference type="InterPro" id="IPR016169">
    <property type="entry name" value="FAD-bd_PCMH_sub2"/>
</dbReference>
<keyword evidence="3" id="KW-0285">Flavoprotein</keyword>
<dbReference type="InParanoid" id="A0A0C2SDS1"/>
<name>A0A0C2SDS1_AMAMK</name>
<accession>A0A0C2SDS1</accession>